<sequence>MIDDMVGNIPKIDKFDIEILSILRTEGRASVLEISERIGLSATPVSRRIRRLEEQGIITRYAALIDEAKLGYEVSVFVSVKLDKQVDDSLAAFEAAIQDFSEVVDCWLMTGNRDYMLRVATRSLADFENFLVGRLTRVRGVASIESSIPLRRVKAGIARAF</sequence>
<evidence type="ECO:0000313" key="5">
    <source>
        <dbReference type="EMBL" id="MFC4670890.1"/>
    </source>
</evidence>
<keyword evidence="1" id="KW-0805">Transcription regulation</keyword>
<protein>
    <submittedName>
        <fullName evidence="5">Lrp/AsnC family transcriptional regulator</fullName>
    </submittedName>
</protein>
<dbReference type="InterPro" id="IPR036388">
    <property type="entry name" value="WH-like_DNA-bd_sf"/>
</dbReference>
<dbReference type="PROSITE" id="PS00519">
    <property type="entry name" value="HTH_ASNC_1"/>
    <property type="match status" value="1"/>
</dbReference>
<dbReference type="EMBL" id="JBHSGI010000031">
    <property type="protein sequence ID" value="MFC4670890.1"/>
    <property type="molecule type" value="Genomic_DNA"/>
</dbReference>
<dbReference type="InterPro" id="IPR011008">
    <property type="entry name" value="Dimeric_a/b-barrel"/>
</dbReference>
<dbReference type="PANTHER" id="PTHR30154">
    <property type="entry name" value="LEUCINE-RESPONSIVE REGULATORY PROTEIN"/>
    <property type="match status" value="1"/>
</dbReference>
<dbReference type="Gene3D" id="3.30.70.920">
    <property type="match status" value="1"/>
</dbReference>
<dbReference type="InterPro" id="IPR011991">
    <property type="entry name" value="ArsR-like_HTH"/>
</dbReference>
<dbReference type="SUPFAM" id="SSF46785">
    <property type="entry name" value="Winged helix' DNA-binding domain"/>
    <property type="match status" value="1"/>
</dbReference>
<evidence type="ECO:0000256" key="2">
    <source>
        <dbReference type="ARBA" id="ARBA00023125"/>
    </source>
</evidence>
<accession>A0ABV9KL63</accession>
<dbReference type="PANTHER" id="PTHR30154:SF34">
    <property type="entry name" value="TRANSCRIPTIONAL REGULATOR AZLB"/>
    <property type="match status" value="1"/>
</dbReference>
<dbReference type="PRINTS" id="PR00033">
    <property type="entry name" value="HTHASNC"/>
</dbReference>
<dbReference type="Pfam" id="PF01037">
    <property type="entry name" value="AsnC_trans_reg"/>
    <property type="match status" value="1"/>
</dbReference>
<gene>
    <name evidence="5" type="ORF">ACFO5X_20245</name>
</gene>
<dbReference type="SUPFAM" id="SSF54909">
    <property type="entry name" value="Dimeric alpha+beta barrel"/>
    <property type="match status" value="1"/>
</dbReference>
<comment type="caution">
    <text evidence="5">The sequence shown here is derived from an EMBL/GenBank/DDBJ whole genome shotgun (WGS) entry which is preliminary data.</text>
</comment>
<feature type="domain" description="HTH asnC-type" evidence="4">
    <location>
        <begin position="12"/>
        <end position="73"/>
    </location>
</feature>
<keyword evidence="2" id="KW-0238">DNA-binding</keyword>
<evidence type="ECO:0000313" key="6">
    <source>
        <dbReference type="Proteomes" id="UP001595973"/>
    </source>
</evidence>
<name>A0ABV9KL63_9RHOB</name>
<keyword evidence="3" id="KW-0804">Transcription</keyword>
<proteinExistence type="predicted"/>
<organism evidence="5 6">
    <name type="scientific">Seohaeicola nanhaiensis</name>
    <dbReference type="NCBI Taxonomy" id="1387282"/>
    <lineage>
        <taxon>Bacteria</taxon>
        <taxon>Pseudomonadati</taxon>
        <taxon>Pseudomonadota</taxon>
        <taxon>Alphaproteobacteria</taxon>
        <taxon>Rhodobacterales</taxon>
        <taxon>Roseobacteraceae</taxon>
        <taxon>Seohaeicola</taxon>
    </lineage>
</organism>
<evidence type="ECO:0000256" key="3">
    <source>
        <dbReference type="ARBA" id="ARBA00023163"/>
    </source>
</evidence>
<dbReference type="InterPro" id="IPR000485">
    <property type="entry name" value="AsnC-type_HTH_dom"/>
</dbReference>
<dbReference type="PROSITE" id="PS50956">
    <property type="entry name" value="HTH_ASNC_2"/>
    <property type="match status" value="1"/>
</dbReference>
<dbReference type="RefSeq" id="WP_380720463.1">
    <property type="nucleotide sequence ID" value="NZ_JBHSGI010000031.1"/>
</dbReference>
<evidence type="ECO:0000256" key="1">
    <source>
        <dbReference type="ARBA" id="ARBA00023015"/>
    </source>
</evidence>
<dbReference type="CDD" id="cd00090">
    <property type="entry name" value="HTH_ARSR"/>
    <property type="match status" value="1"/>
</dbReference>
<evidence type="ECO:0000259" key="4">
    <source>
        <dbReference type="PROSITE" id="PS50956"/>
    </source>
</evidence>
<reference evidence="6" key="1">
    <citation type="journal article" date="2019" name="Int. J. Syst. Evol. Microbiol.">
        <title>The Global Catalogue of Microorganisms (GCM) 10K type strain sequencing project: providing services to taxonomists for standard genome sequencing and annotation.</title>
        <authorList>
            <consortium name="The Broad Institute Genomics Platform"/>
            <consortium name="The Broad Institute Genome Sequencing Center for Infectious Disease"/>
            <person name="Wu L."/>
            <person name="Ma J."/>
        </authorList>
    </citation>
    <scope>NUCLEOTIDE SEQUENCE [LARGE SCALE GENOMIC DNA]</scope>
    <source>
        <strain evidence="6">CGMCC 4.7283</strain>
    </source>
</reference>
<keyword evidence="6" id="KW-1185">Reference proteome</keyword>
<dbReference type="Proteomes" id="UP001595973">
    <property type="component" value="Unassembled WGS sequence"/>
</dbReference>
<dbReference type="Pfam" id="PF13412">
    <property type="entry name" value="HTH_24"/>
    <property type="match status" value="1"/>
</dbReference>
<dbReference type="InterPro" id="IPR019885">
    <property type="entry name" value="Tscrpt_reg_HTH_AsnC-type_CS"/>
</dbReference>
<dbReference type="Gene3D" id="1.10.10.10">
    <property type="entry name" value="Winged helix-like DNA-binding domain superfamily/Winged helix DNA-binding domain"/>
    <property type="match status" value="1"/>
</dbReference>
<dbReference type="InterPro" id="IPR036390">
    <property type="entry name" value="WH_DNA-bd_sf"/>
</dbReference>
<dbReference type="InterPro" id="IPR019887">
    <property type="entry name" value="Tscrpt_reg_AsnC/Lrp_C"/>
</dbReference>
<dbReference type="SMART" id="SM00344">
    <property type="entry name" value="HTH_ASNC"/>
    <property type="match status" value="1"/>
</dbReference>
<dbReference type="InterPro" id="IPR019888">
    <property type="entry name" value="Tscrpt_reg_AsnC-like"/>
</dbReference>